<organism evidence="1 2">
    <name type="scientific">Kribbella caucasensis</name>
    <dbReference type="NCBI Taxonomy" id="2512215"/>
    <lineage>
        <taxon>Bacteria</taxon>
        <taxon>Bacillati</taxon>
        <taxon>Actinomycetota</taxon>
        <taxon>Actinomycetes</taxon>
        <taxon>Propionibacteriales</taxon>
        <taxon>Kribbellaceae</taxon>
        <taxon>Kribbella</taxon>
    </lineage>
</organism>
<evidence type="ECO:0008006" key="3">
    <source>
        <dbReference type="Google" id="ProtNLM"/>
    </source>
</evidence>
<sequence length="212" mass="22158">MRVVNPRQEVLVARDNDLVIAVTPLLRPSARVVAAAVRAGALGVLDLTGPDQAAGRQELALVNEWVSSPFGVRVDARFTNAELPAAATTVLLADPTLSPADFPDRRVLVEVTSVEEARAAVGAAGLIARGHEVGGRVGELSTFVLLQRLLADDRIESPIWAWGGIGPRTASAAVVGGAAGVVLDTQLALLAEADLPVELTTSSLGWTVRRPR</sequence>
<dbReference type="InterPro" id="IPR013785">
    <property type="entry name" value="Aldolase_TIM"/>
</dbReference>
<dbReference type="EMBL" id="SNWQ01000009">
    <property type="protein sequence ID" value="TDO47344.1"/>
    <property type="molecule type" value="Genomic_DNA"/>
</dbReference>
<reference evidence="1 2" key="1">
    <citation type="submission" date="2019-03" db="EMBL/GenBank/DDBJ databases">
        <title>Genomic Encyclopedia of Type Strains, Phase III (KMG-III): the genomes of soil and plant-associated and newly described type strains.</title>
        <authorList>
            <person name="Whitman W."/>
        </authorList>
    </citation>
    <scope>NUCLEOTIDE SEQUENCE [LARGE SCALE GENOMIC DNA]</scope>
    <source>
        <strain evidence="1 2">VKM Ac-2527</strain>
    </source>
</reference>
<dbReference type="SUPFAM" id="SSF51412">
    <property type="entry name" value="Inosine monophosphate dehydrogenase (IMPDH)"/>
    <property type="match status" value="1"/>
</dbReference>
<proteinExistence type="predicted"/>
<comment type="caution">
    <text evidence="1">The sequence shown here is derived from an EMBL/GenBank/DDBJ whole genome shotgun (WGS) entry which is preliminary data.</text>
</comment>
<dbReference type="AlphaFoldDB" id="A0A4R6KD41"/>
<name>A0A4R6KD41_9ACTN</name>
<dbReference type="Proteomes" id="UP000295388">
    <property type="component" value="Unassembled WGS sequence"/>
</dbReference>
<accession>A0A4R6KD41</accession>
<keyword evidence="2" id="KW-1185">Reference proteome</keyword>
<evidence type="ECO:0000313" key="2">
    <source>
        <dbReference type="Proteomes" id="UP000295388"/>
    </source>
</evidence>
<protein>
    <recommendedName>
        <fullName evidence="3">Nitronate monooxygenase</fullName>
    </recommendedName>
</protein>
<dbReference type="Gene3D" id="3.20.20.70">
    <property type="entry name" value="Aldolase class I"/>
    <property type="match status" value="1"/>
</dbReference>
<evidence type="ECO:0000313" key="1">
    <source>
        <dbReference type="EMBL" id="TDO47344.1"/>
    </source>
</evidence>
<gene>
    <name evidence="1" type="ORF">EV643_109241</name>
</gene>